<proteinExistence type="predicted"/>
<accession>A0ABT8QRM3</accession>
<evidence type="ECO:0000313" key="3">
    <source>
        <dbReference type="Proteomes" id="UP001176021"/>
    </source>
</evidence>
<keyword evidence="1" id="KW-1133">Transmembrane helix</keyword>
<keyword evidence="1" id="KW-0472">Membrane</keyword>
<dbReference type="EMBL" id="JAMJEV010000010">
    <property type="protein sequence ID" value="MDO0823795.1"/>
    <property type="molecule type" value="Genomic_DNA"/>
</dbReference>
<name>A0ABT8QRM3_9FIRM</name>
<keyword evidence="1" id="KW-0812">Transmembrane</keyword>
<evidence type="ECO:0000313" key="2">
    <source>
        <dbReference type="EMBL" id="MDO0823795.1"/>
    </source>
</evidence>
<sequence>MKTYETLMIAIGSCSLLVSLLVLIVEVIKVIVR</sequence>
<feature type="transmembrane region" description="Helical" evidence="1">
    <location>
        <begin position="6"/>
        <end position="32"/>
    </location>
</feature>
<keyword evidence="3" id="KW-1185">Reference proteome</keyword>
<protein>
    <submittedName>
        <fullName evidence="2">Holin-like toxin</fullName>
    </submittedName>
</protein>
<dbReference type="Proteomes" id="UP001176021">
    <property type="component" value="Unassembled WGS sequence"/>
</dbReference>
<gene>
    <name evidence="2" type="ORF">M8H41_13145</name>
</gene>
<organism evidence="2 3">
    <name type="scientific">Desulfosporosinus nitroreducens</name>
    <dbReference type="NCBI Taxonomy" id="2018668"/>
    <lineage>
        <taxon>Bacteria</taxon>
        <taxon>Bacillati</taxon>
        <taxon>Bacillota</taxon>
        <taxon>Clostridia</taxon>
        <taxon>Eubacteriales</taxon>
        <taxon>Desulfitobacteriaceae</taxon>
        <taxon>Desulfosporosinus</taxon>
    </lineage>
</organism>
<dbReference type="RefSeq" id="WP_252470404.1">
    <property type="nucleotide sequence ID" value="NZ_JAMHFY010000016.1"/>
</dbReference>
<comment type="caution">
    <text evidence="2">The sequence shown here is derived from an EMBL/GenBank/DDBJ whole genome shotgun (WGS) entry which is preliminary data.</text>
</comment>
<reference evidence="2" key="1">
    <citation type="submission" date="2022-05" db="EMBL/GenBank/DDBJ databases">
        <title>Expanded diversity of anoxic marine methylotrophy in a Black Sea sulfate reducing microorganism.</title>
        <authorList>
            <person name="Fischer P.Q."/>
            <person name="Stams A.J.M."/>
            <person name="Villanueva L."/>
            <person name="Sousa D.Z."/>
        </authorList>
    </citation>
    <scope>NUCLEOTIDE SEQUENCE</scope>
    <source>
        <strain evidence="2">P130</strain>
    </source>
</reference>
<evidence type="ECO:0000256" key="1">
    <source>
        <dbReference type="SAM" id="Phobius"/>
    </source>
</evidence>